<dbReference type="RefSeq" id="WP_075831463.1">
    <property type="nucleotide sequence ID" value="NZ_MSTI01000057.1"/>
</dbReference>
<dbReference type="OrthoDB" id="73327at2"/>
<sequence>MTQAHRKHVVFPPDTLRFLEDYQRKHQLPSFSATIEAAALALQHQELRQAYAQYAQDFAQDAQAQAEAEEWLDFPMEAPQDQE</sequence>
<accession>A0A1U7P0V8</accession>
<comment type="caution">
    <text evidence="1">The sequence shown here is derived from an EMBL/GenBank/DDBJ whole genome shotgun (WGS) entry which is preliminary data.</text>
</comment>
<organism evidence="1 2">
    <name type="scientific">Deinococcus marmoris</name>
    <dbReference type="NCBI Taxonomy" id="249408"/>
    <lineage>
        <taxon>Bacteria</taxon>
        <taxon>Thermotogati</taxon>
        <taxon>Deinococcota</taxon>
        <taxon>Deinococci</taxon>
        <taxon>Deinococcales</taxon>
        <taxon>Deinococcaceae</taxon>
        <taxon>Deinococcus</taxon>
    </lineage>
</organism>
<gene>
    <name evidence="1" type="ORF">BOO71_0004783</name>
</gene>
<dbReference type="Proteomes" id="UP000186607">
    <property type="component" value="Unassembled WGS sequence"/>
</dbReference>
<evidence type="ECO:0000313" key="2">
    <source>
        <dbReference type="Proteomes" id="UP000186607"/>
    </source>
</evidence>
<evidence type="ECO:0000313" key="1">
    <source>
        <dbReference type="EMBL" id="OLV18802.1"/>
    </source>
</evidence>
<proteinExistence type="predicted"/>
<reference evidence="1 2" key="1">
    <citation type="submission" date="2017-01" db="EMBL/GenBank/DDBJ databases">
        <title>Genome Analysis of Deinococcus marmoris KOPRI26562.</title>
        <authorList>
            <person name="Kim J.H."/>
            <person name="Oh H.-M."/>
        </authorList>
    </citation>
    <scope>NUCLEOTIDE SEQUENCE [LARGE SCALE GENOMIC DNA]</scope>
    <source>
        <strain evidence="1 2">KOPRI26562</strain>
    </source>
</reference>
<protein>
    <recommendedName>
        <fullName evidence="3">Programmed cell death antitoxin YdcD</fullName>
    </recommendedName>
</protein>
<keyword evidence="2" id="KW-1185">Reference proteome</keyword>
<name>A0A1U7P0V8_9DEIO</name>
<dbReference type="AlphaFoldDB" id="A0A1U7P0V8"/>
<evidence type="ECO:0008006" key="3">
    <source>
        <dbReference type="Google" id="ProtNLM"/>
    </source>
</evidence>
<dbReference type="EMBL" id="MSTI01000057">
    <property type="protein sequence ID" value="OLV18802.1"/>
    <property type="molecule type" value="Genomic_DNA"/>
</dbReference>
<dbReference type="STRING" id="249408.BOO71_0004783"/>